<feature type="transmembrane region" description="Helical" evidence="1">
    <location>
        <begin position="6"/>
        <end position="23"/>
    </location>
</feature>
<dbReference type="InterPro" id="IPR052920">
    <property type="entry name" value="DNA-binding_regulatory"/>
</dbReference>
<dbReference type="InterPro" id="IPR022742">
    <property type="entry name" value="Hydrolase_4"/>
</dbReference>
<dbReference type="EMBL" id="JBHRZT010000020">
    <property type="protein sequence ID" value="MFC3882812.1"/>
    <property type="molecule type" value="Genomic_DNA"/>
</dbReference>
<organism evidence="3 4">
    <name type="scientific">Bacillus songklensis</name>
    <dbReference type="NCBI Taxonomy" id="1069116"/>
    <lineage>
        <taxon>Bacteria</taxon>
        <taxon>Bacillati</taxon>
        <taxon>Bacillota</taxon>
        <taxon>Bacilli</taxon>
        <taxon>Bacillales</taxon>
        <taxon>Bacillaceae</taxon>
        <taxon>Bacillus</taxon>
    </lineage>
</organism>
<gene>
    <name evidence="3" type="ORF">ACFOU2_04555</name>
</gene>
<keyword evidence="1" id="KW-0472">Membrane</keyword>
<comment type="caution">
    <text evidence="3">The sequence shown here is derived from an EMBL/GenBank/DDBJ whole genome shotgun (WGS) entry which is preliminary data.</text>
</comment>
<evidence type="ECO:0000313" key="3">
    <source>
        <dbReference type="EMBL" id="MFC3882812.1"/>
    </source>
</evidence>
<proteinExistence type="predicted"/>
<sequence>MKKWLVIFGTIIAYIVTVGIFFTNKVMYIRKKTDEELLDREVKEGFYVEEAYRALKKESFSVPSPFGYILKGTVIEQHDTNKFIIFCHGVTVHSITSIKYMNIFLDRGWNVILYDHRRHGQSEGNTTSYGHYEKFDLKAIIDWTKERFGQDIVLGIHGESMGAATTLLYAGMVEDGANFYIVDCPFSDFEEQLTYRLKEEFHLPRQAVLPIANIFLKIRDGYSLKEVSPIRFVQNIQNPILFIHSAQDDYILPSMTMELYEKKQGPKQLYYAPFGTHARSYAENRFDYEKAVDNFLEKFGIEQKRMTQKV</sequence>
<evidence type="ECO:0000256" key="1">
    <source>
        <dbReference type="SAM" id="Phobius"/>
    </source>
</evidence>
<dbReference type="Proteomes" id="UP001595752">
    <property type="component" value="Unassembled WGS sequence"/>
</dbReference>
<dbReference type="PANTHER" id="PTHR43358">
    <property type="entry name" value="ALPHA/BETA-HYDROLASE"/>
    <property type="match status" value="1"/>
</dbReference>
<dbReference type="RefSeq" id="WP_377912623.1">
    <property type="nucleotide sequence ID" value="NZ_JBHRZT010000020.1"/>
</dbReference>
<keyword evidence="1" id="KW-0812">Transmembrane</keyword>
<accession>A0ABV8AXV1</accession>
<dbReference type="GO" id="GO:0016787">
    <property type="term" value="F:hydrolase activity"/>
    <property type="evidence" value="ECO:0007669"/>
    <property type="project" value="UniProtKB-KW"/>
</dbReference>
<dbReference type="Gene3D" id="3.40.50.1820">
    <property type="entry name" value="alpha/beta hydrolase"/>
    <property type="match status" value="1"/>
</dbReference>
<reference evidence="4" key="1">
    <citation type="journal article" date="2019" name="Int. J. Syst. Evol. Microbiol.">
        <title>The Global Catalogue of Microorganisms (GCM) 10K type strain sequencing project: providing services to taxonomists for standard genome sequencing and annotation.</title>
        <authorList>
            <consortium name="The Broad Institute Genomics Platform"/>
            <consortium name="The Broad Institute Genome Sequencing Center for Infectious Disease"/>
            <person name="Wu L."/>
            <person name="Ma J."/>
        </authorList>
    </citation>
    <scope>NUCLEOTIDE SEQUENCE [LARGE SCALE GENOMIC DNA]</scope>
    <source>
        <strain evidence="4">CCUG 61889</strain>
    </source>
</reference>
<keyword evidence="3" id="KW-0378">Hydrolase</keyword>
<dbReference type="Pfam" id="PF12146">
    <property type="entry name" value="Hydrolase_4"/>
    <property type="match status" value="1"/>
</dbReference>
<feature type="domain" description="Serine aminopeptidase S33" evidence="2">
    <location>
        <begin position="81"/>
        <end position="192"/>
    </location>
</feature>
<protein>
    <submittedName>
        <fullName evidence="3">Alpha/beta hydrolase</fullName>
    </submittedName>
</protein>
<evidence type="ECO:0000313" key="4">
    <source>
        <dbReference type="Proteomes" id="UP001595752"/>
    </source>
</evidence>
<dbReference type="InterPro" id="IPR029058">
    <property type="entry name" value="AB_hydrolase_fold"/>
</dbReference>
<keyword evidence="1" id="KW-1133">Transmembrane helix</keyword>
<dbReference type="SUPFAM" id="SSF53474">
    <property type="entry name" value="alpha/beta-Hydrolases"/>
    <property type="match status" value="1"/>
</dbReference>
<keyword evidence="4" id="KW-1185">Reference proteome</keyword>
<evidence type="ECO:0000259" key="2">
    <source>
        <dbReference type="Pfam" id="PF12146"/>
    </source>
</evidence>
<name>A0ABV8AXV1_9BACI</name>
<dbReference type="PANTHER" id="PTHR43358:SF5">
    <property type="entry name" value="EXPORTED PROTEIN"/>
    <property type="match status" value="1"/>
</dbReference>